<dbReference type="STRING" id="1909395.BKM31_09335"/>
<dbReference type="OrthoDB" id="9801424at2"/>
<keyword evidence="5" id="KW-0411">Iron-sulfur</keyword>
<protein>
    <recommendedName>
        <fullName evidence="6">Elp3/MiaA/NifB-like radical SAM core domain-containing protein</fullName>
    </recommendedName>
</protein>
<dbReference type="Pfam" id="PF04055">
    <property type="entry name" value="Radical_SAM"/>
    <property type="match status" value="1"/>
</dbReference>
<dbReference type="Gene3D" id="3.20.20.70">
    <property type="entry name" value="Aldolase class I"/>
    <property type="match status" value="1"/>
</dbReference>
<evidence type="ECO:0000256" key="5">
    <source>
        <dbReference type="ARBA" id="ARBA00023014"/>
    </source>
</evidence>
<dbReference type="KEGG" id="noa:BKM31_09335"/>
<dbReference type="PANTHER" id="PTHR43409">
    <property type="entry name" value="ANAEROBIC MAGNESIUM-PROTOPORPHYRIN IX MONOMETHYL ESTER CYCLASE-RELATED"/>
    <property type="match status" value="1"/>
</dbReference>
<dbReference type="InterPro" id="IPR051198">
    <property type="entry name" value="BchE-like"/>
</dbReference>
<dbReference type="InterPro" id="IPR023984">
    <property type="entry name" value="rSAM_ocin_1"/>
</dbReference>
<dbReference type="Proteomes" id="UP000190797">
    <property type="component" value="Chromosome"/>
</dbReference>
<dbReference type="InterPro" id="IPR058240">
    <property type="entry name" value="rSAM_sf"/>
</dbReference>
<reference evidence="8" key="1">
    <citation type="journal article" date="2017" name="Med. Chem. Commun.">
        <title>Nonomuraea sp. ATCC 55076 harbours the largest actinomycete chromosome to date and the kistamicin biosynthetic gene cluster.</title>
        <authorList>
            <person name="Nazari B."/>
            <person name="Forneris C.C."/>
            <person name="Gibson M.I."/>
            <person name="Moon K."/>
            <person name="Schramma K.R."/>
            <person name="Seyedsayamdost M.R."/>
        </authorList>
    </citation>
    <scope>NUCLEOTIDE SEQUENCE [LARGE SCALE GENOMIC DNA]</scope>
    <source>
        <strain evidence="8">ATCC 55076</strain>
    </source>
</reference>
<keyword evidence="2" id="KW-0949">S-adenosyl-L-methionine</keyword>
<proteinExistence type="predicted"/>
<dbReference type="InterPro" id="IPR013785">
    <property type="entry name" value="Aldolase_TIM"/>
</dbReference>
<dbReference type="SFLD" id="SFLDF00324">
    <property type="entry name" value="bacteriocin_maturation"/>
    <property type="match status" value="1"/>
</dbReference>
<dbReference type="SFLD" id="SFLDG01082">
    <property type="entry name" value="B12-binding_domain_containing"/>
    <property type="match status" value="1"/>
</dbReference>
<gene>
    <name evidence="7" type="ORF">BKM31_09335</name>
</gene>
<accession>A0A1U9ZUK9</accession>
<dbReference type="GO" id="GO:0003824">
    <property type="term" value="F:catalytic activity"/>
    <property type="evidence" value="ECO:0007669"/>
    <property type="project" value="InterPro"/>
</dbReference>
<sequence length="670" mass="74178">MPYAGLPRPSMGLSLLKGILIAEGVETVVANANLWFAESVGLELYHLCANHAPTEFLMGEWTFADVAFPEAEYPGARDGDERYLAQIADSCGRFFGAYGRDGGDRLVADLVSLREMATKFVDEAARRVLASGARVVGCTSTFEQHAASLALLRRVRELDPAVITMMGGANCETVMGEATHRCFPWVDYVVSGEADGLIAGLCRLVLAQGRDVPPEQLPPGVLGPRSREGGGAGFRARGPGVLDLHVRRPRGKALPRALFRDLDSLPVPEFDDYFAEVAASPLRPNIRPGLPLETSRGCWWGDVHQCTFCGLNGSSMAFRSKSPERVLAEVRELERRHGISDFEVVDNILDMAYFRTVLPRLAADDRPRRLFYEVKANLTRKQVELLVRAGVTWVQPGIESLHSEVLALMDKGVRGWQNVQLLKWARELGLRLSWSLLWGFPGEHDHYYRTMAGWLPLLEHLQAPNGLSRLRYDRYSVYHQRAGQLGLTLTPISAMAHVYPLDRADLDDLTYFFTAEPESDTLDLAAFSRADVRERPGTVAVYEAVREWRAAFRRHLPPILSLVDRDGVLDIMDSRGCARRWRTTLSGLARAVYLAADAAPRADRIADAVNRDFDVRASADEVREVVDELVADRLVLPIDGRLVALAVKGDLPALPQHTEFPGGHVSADPS</sequence>
<name>A0A1U9ZUK9_9ACTN</name>
<dbReference type="AlphaFoldDB" id="A0A1U9ZUK9"/>
<keyword evidence="4" id="KW-0408">Iron</keyword>
<evidence type="ECO:0000313" key="7">
    <source>
        <dbReference type="EMBL" id="AQZ61643.1"/>
    </source>
</evidence>
<evidence type="ECO:0000313" key="8">
    <source>
        <dbReference type="Proteomes" id="UP000190797"/>
    </source>
</evidence>
<organism evidence="7 8">
    <name type="scientific">[Actinomadura] parvosata subsp. kistnae</name>
    <dbReference type="NCBI Taxonomy" id="1909395"/>
    <lineage>
        <taxon>Bacteria</taxon>
        <taxon>Bacillati</taxon>
        <taxon>Actinomycetota</taxon>
        <taxon>Actinomycetes</taxon>
        <taxon>Streptosporangiales</taxon>
        <taxon>Streptosporangiaceae</taxon>
        <taxon>Nonomuraea</taxon>
    </lineage>
</organism>
<dbReference type="CDD" id="cd01335">
    <property type="entry name" value="Radical_SAM"/>
    <property type="match status" value="1"/>
</dbReference>
<evidence type="ECO:0000256" key="3">
    <source>
        <dbReference type="ARBA" id="ARBA00022723"/>
    </source>
</evidence>
<keyword evidence="8" id="KW-1185">Reference proteome</keyword>
<dbReference type="SMART" id="SM00729">
    <property type="entry name" value="Elp3"/>
    <property type="match status" value="1"/>
</dbReference>
<dbReference type="SUPFAM" id="SSF102114">
    <property type="entry name" value="Radical SAM enzymes"/>
    <property type="match status" value="1"/>
</dbReference>
<evidence type="ECO:0000256" key="1">
    <source>
        <dbReference type="ARBA" id="ARBA00001966"/>
    </source>
</evidence>
<dbReference type="PANTHER" id="PTHR43409:SF7">
    <property type="entry name" value="BLL1977 PROTEIN"/>
    <property type="match status" value="1"/>
</dbReference>
<comment type="cofactor">
    <cofactor evidence="1">
        <name>[4Fe-4S] cluster</name>
        <dbReference type="ChEBI" id="CHEBI:49883"/>
    </cofactor>
</comment>
<evidence type="ECO:0000256" key="4">
    <source>
        <dbReference type="ARBA" id="ARBA00023004"/>
    </source>
</evidence>
<evidence type="ECO:0000256" key="2">
    <source>
        <dbReference type="ARBA" id="ARBA00022691"/>
    </source>
</evidence>
<dbReference type="InterPro" id="IPR006638">
    <property type="entry name" value="Elp3/MiaA/NifB-like_rSAM"/>
</dbReference>
<feature type="domain" description="Elp3/MiaA/NifB-like radical SAM core" evidence="6">
    <location>
        <begin position="288"/>
        <end position="500"/>
    </location>
</feature>
<dbReference type="SFLD" id="SFLDS00029">
    <property type="entry name" value="Radical_SAM"/>
    <property type="match status" value="1"/>
</dbReference>
<dbReference type="NCBIfam" id="TIGR03975">
    <property type="entry name" value="rSAM_ocin_1"/>
    <property type="match status" value="1"/>
</dbReference>
<dbReference type="GO" id="GO:0005829">
    <property type="term" value="C:cytosol"/>
    <property type="evidence" value="ECO:0007669"/>
    <property type="project" value="TreeGrafter"/>
</dbReference>
<dbReference type="GO" id="GO:0051536">
    <property type="term" value="F:iron-sulfur cluster binding"/>
    <property type="evidence" value="ECO:0007669"/>
    <property type="project" value="UniProtKB-KW"/>
</dbReference>
<keyword evidence="3" id="KW-0479">Metal-binding</keyword>
<dbReference type="InterPro" id="IPR007197">
    <property type="entry name" value="rSAM"/>
</dbReference>
<evidence type="ECO:0000259" key="6">
    <source>
        <dbReference type="SMART" id="SM00729"/>
    </source>
</evidence>
<dbReference type="GO" id="GO:0046872">
    <property type="term" value="F:metal ion binding"/>
    <property type="evidence" value="ECO:0007669"/>
    <property type="project" value="UniProtKB-KW"/>
</dbReference>
<dbReference type="EMBL" id="CP017717">
    <property type="protein sequence ID" value="AQZ61643.1"/>
    <property type="molecule type" value="Genomic_DNA"/>
</dbReference>